<dbReference type="GO" id="GO:0006281">
    <property type="term" value="P:DNA repair"/>
    <property type="evidence" value="ECO:0007669"/>
    <property type="project" value="InterPro"/>
</dbReference>
<dbReference type="Gene3D" id="3.40.1170.60">
    <property type="match status" value="1"/>
</dbReference>
<evidence type="ECO:0000256" key="2">
    <source>
        <dbReference type="SAM" id="MobiDB-lite"/>
    </source>
</evidence>
<dbReference type="OrthoDB" id="5244088at2"/>
<accession>A0A1G7MIS1</accession>
<evidence type="ECO:0000313" key="5">
    <source>
        <dbReference type="Proteomes" id="UP000198863"/>
    </source>
</evidence>
<dbReference type="InterPro" id="IPR050356">
    <property type="entry name" value="SulA_CellDiv_inhibitor"/>
</dbReference>
<dbReference type="AlphaFoldDB" id="A0A1G7MIS1"/>
<dbReference type="CDD" id="cd03468">
    <property type="entry name" value="PolY_like"/>
    <property type="match status" value="1"/>
</dbReference>
<feature type="domain" description="UmuC" evidence="3">
    <location>
        <begin position="37"/>
        <end position="192"/>
    </location>
</feature>
<dbReference type="SUPFAM" id="SSF56672">
    <property type="entry name" value="DNA/RNA polymerases"/>
    <property type="match status" value="1"/>
</dbReference>
<protein>
    <submittedName>
        <fullName evidence="4">Protein ImuB</fullName>
    </submittedName>
</protein>
<dbReference type="RefSeq" id="WP_091058119.1">
    <property type="nucleotide sequence ID" value="NZ_FNCF01000001.1"/>
</dbReference>
<dbReference type="PANTHER" id="PTHR35369:SF2">
    <property type="entry name" value="BLR3025 PROTEIN"/>
    <property type="match status" value="1"/>
</dbReference>
<dbReference type="Proteomes" id="UP000198863">
    <property type="component" value="Unassembled WGS sequence"/>
</dbReference>
<evidence type="ECO:0000256" key="1">
    <source>
        <dbReference type="ARBA" id="ARBA00022763"/>
    </source>
</evidence>
<keyword evidence="5" id="KW-1185">Reference proteome</keyword>
<dbReference type="PANTHER" id="PTHR35369">
    <property type="entry name" value="BLR3025 PROTEIN-RELATED"/>
    <property type="match status" value="1"/>
</dbReference>
<evidence type="ECO:0000313" key="4">
    <source>
        <dbReference type="EMBL" id="SDF61611.1"/>
    </source>
</evidence>
<name>A0A1G7MIS1_9ACTN</name>
<feature type="compositionally biased region" description="Pro residues" evidence="2">
    <location>
        <begin position="407"/>
        <end position="417"/>
    </location>
</feature>
<sequence>MSTRRTLVLWCPDWPVTAAVLGGQGAGPGGPGGPGRRPVAVVDRGQVLAVSPAARAAGVRRGLRVREAQSRCAELVVLRHDPGAEARAFEPVLRAVEAVAPGVQVLRPGTCAVPARGAASYLGGETAAAAVLLDVLEQAGVPDARVGVADGPFSAEQAARTAERLPGYQVVPTGGDRPFLAGLPVEVLAPVLDPDAPDLLRRLGLRTVGAFADLAPGDVLARFGSSGGRAHRLARGDDVAAAGGRAPLPELGRTVELDPPLDRADQVVATLRPAAEQLVAGLAGQVLVCTGLRVELTDDLGGAVSRRWLHPRFFTAADVLDRVRWQLAGGGLGAPVARVDLLPEDVEPQGAHTEGLWGGGPDDHVHQALTRVQSRLGHRAVGTSVVGGGRGPADRTTFVPWGDRPLPTRPGEPPWPGRLPPPLPSTVLTRPAQATVVGAAGSPAVLDDRGTLSVPPARFRVDEGGRPAAGWPVGWQPVQAWAGPWPADERWWTDDTRGHPTGGPTGFLARLQVVGVDGSAWLLLVSAGHWWVEARYD</sequence>
<dbReference type="InterPro" id="IPR001126">
    <property type="entry name" value="UmuC"/>
</dbReference>
<evidence type="ECO:0000259" key="3">
    <source>
        <dbReference type="PROSITE" id="PS50173"/>
    </source>
</evidence>
<gene>
    <name evidence="4" type="ORF">SAMN05660324_0663</name>
</gene>
<dbReference type="Pfam" id="PF00817">
    <property type="entry name" value="IMS"/>
    <property type="match status" value="1"/>
</dbReference>
<feature type="region of interest" description="Disordered" evidence="2">
    <location>
        <begin position="382"/>
        <end position="417"/>
    </location>
</feature>
<dbReference type="InterPro" id="IPR043502">
    <property type="entry name" value="DNA/RNA_pol_sf"/>
</dbReference>
<reference evidence="5" key="1">
    <citation type="submission" date="2016-10" db="EMBL/GenBank/DDBJ databases">
        <authorList>
            <person name="Varghese N."/>
            <person name="Submissions S."/>
        </authorList>
    </citation>
    <scope>NUCLEOTIDE SEQUENCE [LARGE SCALE GENOMIC DNA]</scope>
    <source>
        <strain evidence="5">DSM 44526</strain>
    </source>
</reference>
<organism evidence="4 5">
    <name type="scientific">Klenkia brasiliensis</name>
    <dbReference type="NCBI Taxonomy" id="333142"/>
    <lineage>
        <taxon>Bacteria</taxon>
        <taxon>Bacillati</taxon>
        <taxon>Actinomycetota</taxon>
        <taxon>Actinomycetes</taxon>
        <taxon>Geodermatophilales</taxon>
        <taxon>Geodermatophilaceae</taxon>
        <taxon>Klenkia</taxon>
    </lineage>
</organism>
<dbReference type="PROSITE" id="PS50173">
    <property type="entry name" value="UMUC"/>
    <property type="match status" value="1"/>
</dbReference>
<proteinExistence type="predicted"/>
<dbReference type="EMBL" id="FNCF01000001">
    <property type="protein sequence ID" value="SDF61611.1"/>
    <property type="molecule type" value="Genomic_DNA"/>
</dbReference>
<keyword evidence="1" id="KW-0227">DNA damage</keyword>